<sequence>MSKMQGGYMFDEKKAKEVAESVKETMGNAGQTVKDSAHSACDTIQDAKNMLSGKLRQGGDGN</sequence>
<gene>
    <name evidence="1" type="ORF">NECAME_16703</name>
</gene>
<keyword evidence="2" id="KW-1185">Reference proteome</keyword>
<dbReference type="AlphaFoldDB" id="W2TU82"/>
<dbReference type="Proteomes" id="UP000053676">
    <property type="component" value="Unassembled WGS sequence"/>
</dbReference>
<dbReference type="EMBL" id="KI657692">
    <property type="protein sequence ID" value="ETN85650.1"/>
    <property type="molecule type" value="Genomic_DNA"/>
</dbReference>
<organism evidence="1 2">
    <name type="scientific">Necator americanus</name>
    <name type="common">Human hookworm</name>
    <dbReference type="NCBI Taxonomy" id="51031"/>
    <lineage>
        <taxon>Eukaryota</taxon>
        <taxon>Metazoa</taxon>
        <taxon>Ecdysozoa</taxon>
        <taxon>Nematoda</taxon>
        <taxon>Chromadorea</taxon>
        <taxon>Rhabditida</taxon>
        <taxon>Rhabditina</taxon>
        <taxon>Rhabditomorpha</taxon>
        <taxon>Strongyloidea</taxon>
        <taxon>Ancylostomatidae</taxon>
        <taxon>Bunostominae</taxon>
        <taxon>Necator</taxon>
    </lineage>
</organism>
<dbReference type="KEGG" id="nai:NECAME_16703"/>
<evidence type="ECO:0000313" key="2">
    <source>
        <dbReference type="Proteomes" id="UP000053676"/>
    </source>
</evidence>
<accession>W2TU82</accession>
<evidence type="ECO:0000313" key="1">
    <source>
        <dbReference type="EMBL" id="ETN85650.1"/>
    </source>
</evidence>
<protein>
    <submittedName>
        <fullName evidence="1">Uncharacterized protein</fullName>
    </submittedName>
</protein>
<name>W2TU82_NECAM</name>
<reference evidence="2" key="1">
    <citation type="journal article" date="2014" name="Nat. Genet.">
        <title>Genome of the human hookworm Necator americanus.</title>
        <authorList>
            <person name="Tang Y.T."/>
            <person name="Gao X."/>
            <person name="Rosa B.A."/>
            <person name="Abubucker S."/>
            <person name="Hallsworth-Pepin K."/>
            <person name="Martin J."/>
            <person name="Tyagi R."/>
            <person name="Heizer E."/>
            <person name="Zhang X."/>
            <person name="Bhonagiri-Palsikar V."/>
            <person name="Minx P."/>
            <person name="Warren W.C."/>
            <person name="Wang Q."/>
            <person name="Zhan B."/>
            <person name="Hotez P.J."/>
            <person name="Sternberg P.W."/>
            <person name="Dougall A."/>
            <person name="Gaze S.T."/>
            <person name="Mulvenna J."/>
            <person name="Sotillo J."/>
            <person name="Ranganathan S."/>
            <person name="Rabelo E.M."/>
            <person name="Wilson R.K."/>
            <person name="Felgner P.L."/>
            <person name="Bethony J."/>
            <person name="Hawdon J.M."/>
            <person name="Gasser R.B."/>
            <person name="Loukas A."/>
            <person name="Mitreva M."/>
        </authorList>
    </citation>
    <scope>NUCLEOTIDE SEQUENCE [LARGE SCALE GENOMIC DNA]</scope>
</reference>
<proteinExistence type="predicted"/>